<reference evidence="1 2" key="1">
    <citation type="journal article" date="2024" name="J Genomics">
        <title>Draft genome sequencing and assembly of Favolaschia claudopus CIRM-BRFM 2984 isolated from oak limbs.</title>
        <authorList>
            <person name="Navarro D."/>
            <person name="Drula E."/>
            <person name="Chaduli D."/>
            <person name="Cazenave R."/>
            <person name="Ahrendt S."/>
            <person name="Wang J."/>
            <person name="Lipzen A."/>
            <person name="Daum C."/>
            <person name="Barry K."/>
            <person name="Grigoriev I.V."/>
            <person name="Favel A."/>
            <person name="Rosso M.N."/>
            <person name="Martin F."/>
        </authorList>
    </citation>
    <scope>NUCLEOTIDE SEQUENCE [LARGE SCALE GENOMIC DNA]</scope>
    <source>
        <strain evidence="1 2">CIRM-BRFM 2984</strain>
    </source>
</reference>
<dbReference type="InterPro" id="IPR036691">
    <property type="entry name" value="Endo/exonu/phosph_ase_sf"/>
</dbReference>
<organism evidence="1 2">
    <name type="scientific">Favolaschia claudopus</name>
    <dbReference type="NCBI Taxonomy" id="2862362"/>
    <lineage>
        <taxon>Eukaryota</taxon>
        <taxon>Fungi</taxon>
        <taxon>Dikarya</taxon>
        <taxon>Basidiomycota</taxon>
        <taxon>Agaricomycotina</taxon>
        <taxon>Agaricomycetes</taxon>
        <taxon>Agaricomycetidae</taxon>
        <taxon>Agaricales</taxon>
        <taxon>Marasmiineae</taxon>
        <taxon>Mycenaceae</taxon>
        <taxon>Favolaschia</taxon>
    </lineage>
</organism>
<dbReference type="Proteomes" id="UP001362999">
    <property type="component" value="Unassembled WGS sequence"/>
</dbReference>
<comment type="caution">
    <text evidence="1">The sequence shown here is derived from an EMBL/GenBank/DDBJ whole genome shotgun (WGS) entry which is preliminary data.</text>
</comment>
<dbReference type="Gene3D" id="3.60.10.10">
    <property type="entry name" value="Endonuclease/exonuclease/phosphatase"/>
    <property type="match status" value="1"/>
</dbReference>
<gene>
    <name evidence="1" type="ORF">R3P38DRAFT_3204423</name>
</gene>
<accession>A0AAW0AQ31</accession>
<name>A0AAW0AQ31_9AGAR</name>
<evidence type="ECO:0000313" key="2">
    <source>
        <dbReference type="Proteomes" id="UP001362999"/>
    </source>
</evidence>
<evidence type="ECO:0000313" key="1">
    <source>
        <dbReference type="EMBL" id="KAK7015235.1"/>
    </source>
</evidence>
<sequence length="230" mass="24761">MRVAGTVGTVHCGVDHRIKVLPVHIGSNIALCHWLCRLPYPEGQKARDTLACVGALAPSRRVGVRLAPPADVKYKPSPFLLIVVVILSITNLALASSHSANTGFKLHALNMNGLGGPGKLHHVNSVIAQRSPHSFVISKTKTNEKLSSKLPSFEYNIFEEEAVPLSGDSKGGHKWGVAVGIRKDIQVSQRVVTSKASFRGRLLAIDIILPTDSGVVSDTQTFLRSPRGRD</sequence>
<protein>
    <submittedName>
        <fullName evidence="1">Uncharacterized protein</fullName>
    </submittedName>
</protein>
<keyword evidence="2" id="KW-1185">Reference proteome</keyword>
<dbReference type="AlphaFoldDB" id="A0AAW0AQ31"/>
<dbReference type="EMBL" id="JAWWNJ010000054">
    <property type="protein sequence ID" value="KAK7015235.1"/>
    <property type="molecule type" value="Genomic_DNA"/>
</dbReference>
<proteinExistence type="predicted"/>